<dbReference type="AlphaFoldDB" id="A0A6M0K0A1"/>
<keyword evidence="1" id="KW-0732">Signal</keyword>
<comment type="caution">
    <text evidence="3">The sequence shown here is derived from an EMBL/GenBank/DDBJ whole genome shotgun (WGS) entry which is preliminary data.</text>
</comment>
<evidence type="ECO:0000259" key="2">
    <source>
        <dbReference type="SMART" id="SM00867"/>
    </source>
</evidence>
<gene>
    <name evidence="3" type="ORF">G3446_07550</name>
</gene>
<reference evidence="3 4" key="1">
    <citation type="submission" date="2020-02" db="EMBL/GenBank/DDBJ databases">
        <title>Genome sequences of Thiorhodococcus mannitoliphagus and Thiorhodococcus minor, purple sulfur photosynthetic bacteria in the gammaproteobacterial family, Chromatiaceae.</title>
        <authorList>
            <person name="Aviles F.A."/>
            <person name="Meyer T.E."/>
            <person name="Kyndt J.A."/>
        </authorList>
    </citation>
    <scope>NUCLEOTIDE SEQUENCE [LARGE SCALE GENOMIC DNA]</scope>
    <source>
        <strain evidence="3 4">DSM 11518</strain>
    </source>
</reference>
<proteinExistence type="predicted"/>
<dbReference type="Proteomes" id="UP000483379">
    <property type="component" value="Unassembled WGS sequence"/>
</dbReference>
<feature type="chain" id="PRO_5026768026" evidence="1">
    <location>
        <begin position="23"/>
        <end position="199"/>
    </location>
</feature>
<dbReference type="Gene3D" id="2.40.128.110">
    <property type="entry name" value="Lipid/polyisoprenoid-binding, YceI-like"/>
    <property type="match status" value="1"/>
</dbReference>
<dbReference type="PANTHER" id="PTHR34406:SF1">
    <property type="entry name" value="PROTEIN YCEI"/>
    <property type="match status" value="1"/>
</dbReference>
<dbReference type="InterPro" id="IPR027016">
    <property type="entry name" value="UCP029811"/>
</dbReference>
<dbReference type="PIRSF" id="PIRSF029811">
    <property type="entry name" value="UCP029811"/>
    <property type="match status" value="1"/>
</dbReference>
<name>A0A6M0K0A1_9GAMM</name>
<dbReference type="EMBL" id="JAAIJQ010000016">
    <property type="protein sequence ID" value="NEV61745.1"/>
    <property type="molecule type" value="Genomic_DNA"/>
</dbReference>
<dbReference type="RefSeq" id="WP_164452217.1">
    <property type="nucleotide sequence ID" value="NZ_JAAIJQ010000016.1"/>
</dbReference>
<keyword evidence="4" id="KW-1185">Reference proteome</keyword>
<dbReference type="SUPFAM" id="SSF101874">
    <property type="entry name" value="YceI-like"/>
    <property type="match status" value="1"/>
</dbReference>
<dbReference type="PANTHER" id="PTHR34406">
    <property type="entry name" value="PROTEIN YCEI"/>
    <property type="match status" value="1"/>
</dbReference>
<protein>
    <submittedName>
        <fullName evidence="3">YceI family protein</fullName>
    </submittedName>
</protein>
<dbReference type="InterPro" id="IPR007372">
    <property type="entry name" value="Lipid/polyisoprenoid-bd_YceI"/>
</dbReference>
<accession>A0A6M0K0A1</accession>
<sequence length="199" mass="21008">MRKSLLIPLALTATLVSGPTLADWSLDPSRSAVTYVTIKAKDVAENNSFTEMQGGIDASGQVEVLLMLDSVETLVPIRNERMREILFKTTDYQEARLSAKVDPKAITDLPVGGIAQIAAEGNLTLHGKTQPMTLSIQVAKLADGSLMAATTKPLLVDAAKFGLSDGVEKLREIAGLDSISDAVPVTFVGTFVPAPSAAD</sequence>
<feature type="signal peptide" evidence="1">
    <location>
        <begin position="1"/>
        <end position="22"/>
    </location>
</feature>
<organism evidence="3 4">
    <name type="scientific">Thiorhodococcus minor</name>
    <dbReference type="NCBI Taxonomy" id="57489"/>
    <lineage>
        <taxon>Bacteria</taxon>
        <taxon>Pseudomonadati</taxon>
        <taxon>Pseudomonadota</taxon>
        <taxon>Gammaproteobacteria</taxon>
        <taxon>Chromatiales</taxon>
        <taxon>Chromatiaceae</taxon>
        <taxon>Thiorhodococcus</taxon>
    </lineage>
</organism>
<evidence type="ECO:0000313" key="3">
    <source>
        <dbReference type="EMBL" id="NEV61745.1"/>
    </source>
</evidence>
<dbReference type="Pfam" id="PF04264">
    <property type="entry name" value="YceI"/>
    <property type="match status" value="1"/>
</dbReference>
<dbReference type="InterPro" id="IPR036761">
    <property type="entry name" value="TTHA0802/YceI-like_sf"/>
</dbReference>
<evidence type="ECO:0000313" key="4">
    <source>
        <dbReference type="Proteomes" id="UP000483379"/>
    </source>
</evidence>
<feature type="domain" description="Lipid/polyisoprenoid-binding YceI-like" evidence="2">
    <location>
        <begin position="23"/>
        <end position="192"/>
    </location>
</feature>
<dbReference type="SMART" id="SM00867">
    <property type="entry name" value="YceI"/>
    <property type="match status" value="1"/>
</dbReference>
<evidence type="ECO:0000256" key="1">
    <source>
        <dbReference type="SAM" id="SignalP"/>
    </source>
</evidence>